<dbReference type="InterPro" id="IPR037294">
    <property type="entry name" value="ABC_BtuC-like"/>
</dbReference>
<organism evidence="9 10">
    <name type="scientific">Rathayibacter iranicus NCPPB 2253 = VKM Ac-1602</name>
    <dbReference type="NCBI Taxonomy" id="1328868"/>
    <lineage>
        <taxon>Bacteria</taxon>
        <taxon>Bacillati</taxon>
        <taxon>Actinomycetota</taxon>
        <taxon>Actinomycetes</taxon>
        <taxon>Micrococcales</taxon>
        <taxon>Microbacteriaceae</taxon>
        <taxon>Rathayibacter</taxon>
    </lineage>
</organism>
<accession>A0ABX5LBH1</accession>
<dbReference type="CDD" id="cd06550">
    <property type="entry name" value="TM_ABC_iron-siderophores_like"/>
    <property type="match status" value="1"/>
</dbReference>
<feature type="transmembrane region" description="Helical" evidence="8">
    <location>
        <begin position="110"/>
        <end position="128"/>
    </location>
</feature>
<dbReference type="EMBL" id="QGDV01000013">
    <property type="protein sequence ID" value="PWJ61981.1"/>
    <property type="molecule type" value="Genomic_DNA"/>
</dbReference>
<feature type="transmembrane region" description="Helical" evidence="8">
    <location>
        <begin position="213"/>
        <end position="233"/>
    </location>
</feature>
<feature type="transmembrane region" description="Helical" evidence="8">
    <location>
        <begin position="26"/>
        <end position="46"/>
    </location>
</feature>
<feature type="transmembrane region" description="Helical" evidence="8">
    <location>
        <begin position="253"/>
        <end position="279"/>
    </location>
</feature>
<keyword evidence="5 8" id="KW-0812">Transmembrane</keyword>
<keyword evidence="10" id="KW-1185">Reference proteome</keyword>
<feature type="transmembrane region" description="Helical" evidence="8">
    <location>
        <begin position="299"/>
        <end position="321"/>
    </location>
</feature>
<dbReference type="PANTHER" id="PTHR30472">
    <property type="entry name" value="FERRIC ENTEROBACTIN TRANSPORT SYSTEM PERMEASE PROTEIN"/>
    <property type="match status" value="1"/>
</dbReference>
<keyword evidence="6 8" id="KW-1133">Transmembrane helix</keyword>
<keyword evidence="7 8" id="KW-0472">Membrane</keyword>
<comment type="caution">
    <text evidence="9">The sequence shown here is derived from an EMBL/GenBank/DDBJ whole genome shotgun (WGS) entry which is preliminary data.</text>
</comment>
<feature type="transmembrane region" description="Helical" evidence="8">
    <location>
        <begin position="328"/>
        <end position="345"/>
    </location>
</feature>
<dbReference type="Pfam" id="PF01032">
    <property type="entry name" value="FecCD"/>
    <property type="match status" value="1"/>
</dbReference>
<dbReference type="RefSeq" id="WP_104266071.1">
    <property type="nucleotide sequence ID" value="NZ_QGDV01000013.1"/>
</dbReference>
<keyword evidence="4" id="KW-1003">Cell membrane</keyword>
<sequence>MSVGVAAGVVSAGIGTGRRRRRRRTLIGCGVLAALALALVVVSLTVGSTVYSVPQVVRVILGETVPGASFTVGTLRLPRTITAVLVGAAFGMGGVIFQTMLRNALASPDIIGVTSGASAAAVVAIAFFGLSGGAVSVIAVAAGLATALLIAALAEGSGVMGARLILIGIGVAAMFQSVIAYVQTRADFEDVQESLRWLTGSLNSAAWPAVPPLALAMLVLVPLALLLAGRLSVLQLGDESATALGLDVRRSRLTLLAVGVGLVAVATAATGPIAFVAFVSGPIARRLLPSARTLLLPSALVGVVVVLAADLLAQYVVGALFSGARFPVGVVTGVLGAPFLLWLLARRTRTGGSL</sequence>
<name>A0ABX5LBH1_9MICO</name>
<reference evidence="9 10" key="1">
    <citation type="submission" date="2018-03" db="EMBL/GenBank/DDBJ databases">
        <title>Genomic Encyclopedia of Type Strains, Phase III (KMG-III): the genomes of soil and plant-associated and newly described type strains.</title>
        <authorList>
            <person name="Whitman W."/>
        </authorList>
    </citation>
    <scope>NUCLEOTIDE SEQUENCE [LARGE SCALE GENOMIC DNA]</scope>
    <source>
        <strain evidence="9 10">VKM Ac-1602</strain>
    </source>
</reference>
<feature type="transmembrane region" description="Helical" evidence="8">
    <location>
        <begin position="80"/>
        <end position="98"/>
    </location>
</feature>
<comment type="similarity">
    <text evidence="2">Belongs to the binding-protein-dependent transport system permease family. FecCD subfamily.</text>
</comment>
<evidence type="ECO:0000256" key="8">
    <source>
        <dbReference type="SAM" id="Phobius"/>
    </source>
</evidence>
<keyword evidence="3" id="KW-0813">Transport</keyword>
<feature type="transmembrane region" description="Helical" evidence="8">
    <location>
        <begin position="161"/>
        <end position="182"/>
    </location>
</feature>
<protein>
    <submittedName>
        <fullName evidence="9">Iron complex transport system permease protein</fullName>
    </submittedName>
</protein>
<dbReference type="Gene3D" id="1.10.3470.10">
    <property type="entry name" value="ABC transporter involved in vitamin B12 uptake, BtuC"/>
    <property type="match status" value="1"/>
</dbReference>
<evidence type="ECO:0000256" key="7">
    <source>
        <dbReference type="ARBA" id="ARBA00023136"/>
    </source>
</evidence>
<dbReference type="SUPFAM" id="SSF81345">
    <property type="entry name" value="ABC transporter involved in vitamin B12 uptake, BtuC"/>
    <property type="match status" value="1"/>
</dbReference>
<comment type="subcellular location">
    <subcellularLocation>
        <location evidence="1">Cell membrane</location>
        <topology evidence="1">Multi-pass membrane protein</topology>
    </subcellularLocation>
</comment>
<evidence type="ECO:0000256" key="4">
    <source>
        <dbReference type="ARBA" id="ARBA00022475"/>
    </source>
</evidence>
<evidence type="ECO:0000313" key="10">
    <source>
        <dbReference type="Proteomes" id="UP000245674"/>
    </source>
</evidence>
<evidence type="ECO:0000256" key="2">
    <source>
        <dbReference type="ARBA" id="ARBA00007935"/>
    </source>
</evidence>
<evidence type="ECO:0000256" key="1">
    <source>
        <dbReference type="ARBA" id="ARBA00004651"/>
    </source>
</evidence>
<feature type="transmembrane region" description="Helical" evidence="8">
    <location>
        <begin position="134"/>
        <end position="154"/>
    </location>
</feature>
<evidence type="ECO:0000256" key="5">
    <source>
        <dbReference type="ARBA" id="ARBA00022692"/>
    </source>
</evidence>
<dbReference type="Proteomes" id="UP000245674">
    <property type="component" value="Unassembled WGS sequence"/>
</dbReference>
<evidence type="ECO:0000313" key="9">
    <source>
        <dbReference type="EMBL" id="PWJ61981.1"/>
    </source>
</evidence>
<dbReference type="PANTHER" id="PTHR30472:SF24">
    <property type="entry name" value="FERRIC ENTEROBACTIN TRANSPORT SYSTEM PERMEASE PROTEIN FEPG"/>
    <property type="match status" value="1"/>
</dbReference>
<gene>
    <name evidence="9" type="ORF">B0H03_1134</name>
</gene>
<proteinExistence type="inferred from homology"/>
<dbReference type="InterPro" id="IPR000522">
    <property type="entry name" value="ABC_transptr_permease_BtuC"/>
</dbReference>
<evidence type="ECO:0000256" key="3">
    <source>
        <dbReference type="ARBA" id="ARBA00022448"/>
    </source>
</evidence>
<evidence type="ECO:0000256" key="6">
    <source>
        <dbReference type="ARBA" id="ARBA00022989"/>
    </source>
</evidence>